<protein>
    <submittedName>
        <fullName evidence="1">Uncharacterized protein</fullName>
    </submittedName>
</protein>
<name>A0A251SWV3_HELAN</name>
<proteinExistence type="predicted"/>
<dbReference type="EMBL" id="CM007902">
    <property type="protein sequence ID" value="OTG03345.1"/>
    <property type="molecule type" value="Genomic_DNA"/>
</dbReference>
<gene>
    <name evidence="1" type="ORF">HannXRQ_Chr13g0423051</name>
</gene>
<evidence type="ECO:0000313" key="2">
    <source>
        <dbReference type="Proteomes" id="UP000215914"/>
    </source>
</evidence>
<evidence type="ECO:0000313" key="1">
    <source>
        <dbReference type="EMBL" id="OTG03345.1"/>
    </source>
</evidence>
<keyword evidence="2" id="KW-1185">Reference proteome</keyword>
<sequence length="102" mass="11057">MLVLLITTLVSSPPNSFSNGLSQESISSDLNFCSPVVGNEADVMEVQPPMTKISVLFGHLQCSILSQSCIVTVLRVVMRLHPQSSSSFSPMVTLEVNQPESY</sequence>
<accession>A0A251SWV3</accession>
<dbReference type="Proteomes" id="UP000215914">
    <property type="component" value="Chromosome 13"/>
</dbReference>
<dbReference type="InParanoid" id="A0A251SWV3"/>
<reference evidence="2" key="1">
    <citation type="journal article" date="2017" name="Nature">
        <title>The sunflower genome provides insights into oil metabolism, flowering and Asterid evolution.</title>
        <authorList>
            <person name="Badouin H."/>
            <person name="Gouzy J."/>
            <person name="Grassa C.J."/>
            <person name="Murat F."/>
            <person name="Staton S.E."/>
            <person name="Cottret L."/>
            <person name="Lelandais-Briere C."/>
            <person name="Owens G.L."/>
            <person name="Carrere S."/>
            <person name="Mayjonade B."/>
            <person name="Legrand L."/>
            <person name="Gill N."/>
            <person name="Kane N.C."/>
            <person name="Bowers J.E."/>
            <person name="Hubner S."/>
            <person name="Bellec A."/>
            <person name="Berard A."/>
            <person name="Berges H."/>
            <person name="Blanchet N."/>
            <person name="Boniface M.C."/>
            <person name="Brunel D."/>
            <person name="Catrice O."/>
            <person name="Chaidir N."/>
            <person name="Claudel C."/>
            <person name="Donnadieu C."/>
            <person name="Faraut T."/>
            <person name="Fievet G."/>
            <person name="Helmstetter N."/>
            <person name="King M."/>
            <person name="Knapp S.J."/>
            <person name="Lai Z."/>
            <person name="Le Paslier M.C."/>
            <person name="Lippi Y."/>
            <person name="Lorenzon L."/>
            <person name="Mandel J.R."/>
            <person name="Marage G."/>
            <person name="Marchand G."/>
            <person name="Marquand E."/>
            <person name="Bret-Mestries E."/>
            <person name="Morien E."/>
            <person name="Nambeesan S."/>
            <person name="Nguyen T."/>
            <person name="Pegot-Espagnet P."/>
            <person name="Pouilly N."/>
            <person name="Raftis F."/>
            <person name="Sallet E."/>
            <person name="Schiex T."/>
            <person name="Thomas J."/>
            <person name="Vandecasteele C."/>
            <person name="Vares D."/>
            <person name="Vear F."/>
            <person name="Vautrin S."/>
            <person name="Crespi M."/>
            <person name="Mangin B."/>
            <person name="Burke J.M."/>
            <person name="Salse J."/>
            <person name="Munos S."/>
            <person name="Vincourt P."/>
            <person name="Rieseberg L.H."/>
            <person name="Langlade N.B."/>
        </authorList>
    </citation>
    <scope>NUCLEOTIDE SEQUENCE [LARGE SCALE GENOMIC DNA]</scope>
    <source>
        <strain evidence="2">cv. SF193</strain>
    </source>
</reference>
<organism evidence="1 2">
    <name type="scientific">Helianthus annuus</name>
    <name type="common">Common sunflower</name>
    <dbReference type="NCBI Taxonomy" id="4232"/>
    <lineage>
        <taxon>Eukaryota</taxon>
        <taxon>Viridiplantae</taxon>
        <taxon>Streptophyta</taxon>
        <taxon>Embryophyta</taxon>
        <taxon>Tracheophyta</taxon>
        <taxon>Spermatophyta</taxon>
        <taxon>Magnoliopsida</taxon>
        <taxon>eudicotyledons</taxon>
        <taxon>Gunneridae</taxon>
        <taxon>Pentapetalae</taxon>
        <taxon>asterids</taxon>
        <taxon>campanulids</taxon>
        <taxon>Asterales</taxon>
        <taxon>Asteraceae</taxon>
        <taxon>Asteroideae</taxon>
        <taxon>Heliantheae alliance</taxon>
        <taxon>Heliantheae</taxon>
        <taxon>Helianthus</taxon>
    </lineage>
</organism>
<dbReference type="AlphaFoldDB" id="A0A251SWV3"/>